<comment type="cofactor">
    <cofactor evidence="8">
        <name>[2Fe-2S] cluster</name>
        <dbReference type="ChEBI" id="CHEBI:190135"/>
    </cofactor>
</comment>
<keyword evidence="4" id="KW-0479">Metal-binding</keyword>
<dbReference type="PANTHER" id="PTHR43112">
    <property type="entry name" value="FERREDOXIN"/>
    <property type="match status" value="1"/>
</dbReference>
<dbReference type="Proteomes" id="UP000220102">
    <property type="component" value="Unassembled WGS sequence"/>
</dbReference>
<evidence type="ECO:0000313" key="10">
    <source>
        <dbReference type="EMBL" id="PEN12217.1"/>
    </source>
</evidence>
<dbReference type="GO" id="GO:0046872">
    <property type="term" value="F:metal ion binding"/>
    <property type="evidence" value="ECO:0007669"/>
    <property type="project" value="UniProtKB-KW"/>
</dbReference>
<dbReference type="GO" id="GO:0022900">
    <property type="term" value="P:electron transport chain"/>
    <property type="evidence" value="ECO:0007669"/>
    <property type="project" value="InterPro"/>
</dbReference>
<evidence type="ECO:0000313" key="11">
    <source>
        <dbReference type="Proteomes" id="UP000220102"/>
    </source>
</evidence>
<name>A0A2A8CUT1_9BACT</name>
<dbReference type="SUPFAM" id="SSF54292">
    <property type="entry name" value="2Fe-2S ferredoxin-like"/>
    <property type="match status" value="1"/>
</dbReference>
<dbReference type="InterPro" id="IPR012675">
    <property type="entry name" value="Beta-grasp_dom_sf"/>
</dbReference>
<dbReference type="PROSITE" id="PS51085">
    <property type="entry name" value="2FE2S_FER_2"/>
    <property type="match status" value="1"/>
</dbReference>
<dbReference type="InterPro" id="IPR036010">
    <property type="entry name" value="2Fe-2S_ferredoxin-like_sf"/>
</dbReference>
<evidence type="ECO:0000256" key="8">
    <source>
        <dbReference type="ARBA" id="ARBA00034078"/>
    </source>
</evidence>
<evidence type="ECO:0000256" key="1">
    <source>
        <dbReference type="ARBA" id="ARBA00007874"/>
    </source>
</evidence>
<keyword evidence="2" id="KW-0813">Transport</keyword>
<keyword evidence="7" id="KW-0411">Iron-sulfur</keyword>
<dbReference type="NCBIfam" id="TIGR02008">
    <property type="entry name" value="fdx_plant"/>
    <property type="match status" value="1"/>
</dbReference>
<evidence type="ECO:0000256" key="7">
    <source>
        <dbReference type="ARBA" id="ARBA00023014"/>
    </source>
</evidence>
<dbReference type="OrthoDB" id="1450227at2"/>
<dbReference type="PANTHER" id="PTHR43112:SF3">
    <property type="entry name" value="FERREDOXIN-2, CHLOROPLASTIC"/>
    <property type="match status" value="1"/>
</dbReference>
<accession>A0A2A8CUT1</accession>
<dbReference type="CDD" id="cd00207">
    <property type="entry name" value="fer2"/>
    <property type="match status" value="1"/>
</dbReference>
<dbReference type="InterPro" id="IPR010241">
    <property type="entry name" value="Fd_pln"/>
</dbReference>
<feature type="domain" description="2Fe-2S ferredoxin-type" evidence="9">
    <location>
        <begin position="4"/>
        <end position="93"/>
    </location>
</feature>
<gene>
    <name evidence="10" type="ORF">CRI94_14350</name>
</gene>
<comment type="caution">
    <text evidence="10">The sequence shown here is derived from an EMBL/GenBank/DDBJ whole genome shotgun (WGS) entry which is preliminary data.</text>
</comment>
<keyword evidence="11" id="KW-1185">Reference proteome</keyword>
<keyword evidence="3" id="KW-0001">2Fe-2S</keyword>
<comment type="similarity">
    <text evidence="1">Belongs to the 2Fe2S plant-type ferredoxin family.</text>
</comment>
<dbReference type="GO" id="GO:0051537">
    <property type="term" value="F:2 iron, 2 sulfur cluster binding"/>
    <property type="evidence" value="ECO:0007669"/>
    <property type="project" value="UniProtKB-KW"/>
</dbReference>
<sequence length="106" mass="11681">MAAYRIDIRNRGRRVVEVSDDEPLLDALEEAGLRLPYGCRHGACITCAARLLDGAVDQSDGTALKPRHREAGYVLLCIARPRSDCVIEVGAACQKDLFNNPFKHES</sequence>
<dbReference type="Pfam" id="PF00111">
    <property type="entry name" value="Fer2"/>
    <property type="match status" value="1"/>
</dbReference>
<evidence type="ECO:0000256" key="4">
    <source>
        <dbReference type="ARBA" id="ARBA00022723"/>
    </source>
</evidence>
<dbReference type="RefSeq" id="WP_098077271.1">
    <property type="nucleotide sequence ID" value="NZ_PDEQ01000008.1"/>
</dbReference>
<organism evidence="10 11">
    <name type="scientific">Longibacter salinarum</name>
    <dbReference type="NCBI Taxonomy" id="1850348"/>
    <lineage>
        <taxon>Bacteria</taxon>
        <taxon>Pseudomonadati</taxon>
        <taxon>Rhodothermota</taxon>
        <taxon>Rhodothermia</taxon>
        <taxon>Rhodothermales</taxon>
        <taxon>Salisaetaceae</taxon>
        <taxon>Longibacter</taxon>
    </lineage>
</organism>
<dbReference type="Gene3D" id="3.10.20.30">
    <property type="match status" value="1"/>
</dbReference>
<evidence type="ECO:0000256" key="2">
    <source>
        <dbReference type="ARBA" id="ARBA00022448"/>
    </source>
</evidence>
<dbReference type="GO" id="GO:0009055">
    <property type="term" value="F:electron transfer activity"/>
    <property type="evidence" value="ECO:0007669"/>
    <property type="project" value="InterPro"/>
</dbReference>
<evidence type="ECO:0000259" key="9">
    <source>
        <dbReference type="PROSITE" id="PS51085"/>
    </source>
</evidence>
<dbReference type="AlphaFoldDB" id="A0A2A8CUT1"/>
<evidence type="ECO:0000256" key="3">
    <source>
        <dbReference type="ARBA" id="ARBA00022714"/>
    </source>
</evidence>
<keyword evidence="6" id="KW-0408">Iron</keyword>
<dbReference type="InterPro" id="IPR001041">
    <property type="entry name" value="2Fe-2S_ferredoxin-type"/>
</dbReference>
<protein>
    <submittedName>
        <fullName evidence="10">Ferredoxin</fullName>
    </submittedName>
</protein>
<reference evidence="10 11" key="1">
    <citation type="submission" date="2017-10" db="EMBL/GenBank/DDBJ databases">
        <title>Draft genome of Longibacter Salinarum.</title>
        <authorList>
            <person name="Goh K.M."/>
            <person name="Shamsir M.S."/>
            <person name="Lim S.W."/>
        </authorList>
    </citation>
    <scope>NUCLEOTIDE SEQUENCE [LARGE SCALE GENOMIC DNA]</scope>
    <source>
        <strain evidence="10 11">KCTC 52045</strain>
    </source>
</reference>
<evidence type="ECO:0000256" key="5">
    <source>
        <dbReference type="ARBA" id="ARBA00022982"/>
    </source>
</evidence>
<dbReference type="EMBL" id="PDEQ01000008">
    <property type="protein sequence ID" value="PEN12217.1"/>
    <property type="molecule type" value="Genomic_DNA"/>
</dbReference>
<proteinExistence type="inferred from homology"/>
<evidence type="ECO:0000256" key="6">
    <source>
        <dbReference type="ARBA" id="ARBA00023004"/>
    </source>
</evidence>
<keyword evidence="5" id="KW-0249">Electron transport</keyword>